<protein>
    <submittedName>
        <fullName evidence="1">Uncharacterized protein</fullName>
    </submittedName>
</protein>
<comment type="caution">
    <text evidence="1">The sequence shown here is derived from an EMBL/GenBank/DDBJ whole genome shotgun (WGS) entry which is preliminary data.</text>
</comment>
<dbReference type="AlphaFoldDB" id="A0A3M9M554"/>
<proteinExistence type="predicted"/>
<name>A0A3M9M554_9MICO</name>
<evidence type="ECO:0000313" key="2">
    <source>
        <dbReference type="Proteomes" id="UP000271678"/>
    </source>
</evidence>
<sequence length="60" mass="5828">MISAAIEDYASGLGDLILASTAATAARLGPTVSANFAGGDFASGAMTLRQLITRDGPGGG</sequence>
<organism evidence="1 2">
    <name type="scientific">Flexivirga caeni</name>
    <dbReference type="NCBI Taxonomy" id="2294115"/>
    <lineage>
        <taxon>Bacteria</taxon>
        <taxon>Bacillati</taxon>
        <taxon>Actinomycetota</taxon>
        <taxon>Actinomycetes</taxon>
        <taxon>Micrococcales</taxon>
        <taxon>Dermacoccaceae</taxon>
        <taxon>Flexivirga</taxon>
    </lineage>
</organism>
<reference evidence="1 2" key="1">
    <citation type="submission" date="2018-11" db="EMBL/GenBank/DDBJ databases">
        <title>Draft genome of Simplicispira Flexivirga sp. BO-16.</title>
        <authorList>
            <person name="Im W.T."/>
        </authorList>
    </citation>
    <scope>NUCLEOTIDE SEQUENCE [LARGE SCALE GENOMIC DNA]</scope>
    <source>
        <strain evidence="1 2">BO-16</strain>
    </source>
</reference>
<accession>A0A3M9M554</accession>
<dbReference type="EMBL" id="RJJQ01000015">
    <property type="protein sequence ID" value="RNI20689.1"/>
    <property type="molecule type" value="Genomic_DNA"/>
</dbReference>
<evidence type="ECO:0000313" key="1">
    <source>
        <dbReference type="EMBL" id="RNI20689.1"/>
    </source>
</evidence>
<keyword evidence="2" id="KW-1185">Reference proteome</keyword>
<gene>
    <name evidence="1" type="ORF">EFY87_13980</name>
</gene>
<dbReference type="Proteomes" id="UP000271678">
    <property type="component" value="Unassembled WGS sequence"/>
</dbReference>